<name>A0A5K7XEY0_9BACT</name>
<evidence type="ECO:0000313" key="2">
    <source>
        <dbReference type="EMBL" id="BBO34607.1"/>
    </source>
</evidence>
<dbReference type="EMBL" id="AP021861">
    <property type="protein sequence ID" value="BBO34607.1"/>
    <property type="molecule type" value="Genomic_DNA"/>
</dbReference>
<feature type="region of interest" description="Disordered" evidence="1">
    <location>
        <begin position="1"/>
        <end position="24"/>
    </location>
</feature>
<dbReference type="Proteomes" id="UP000326837">
    <property type="component" value="Chromosome"/>
</dbReference>
<feature type="compositionally biased region" description="Basic residues" evidence="1">
    <location>
        <begin position="1"/>
        <end position="16"/>
    </location>
</feature>
<accession>A0A5K7XEY0</accession>
<keyword evidence="3" id="KW-1185">Reference proteome</keyword>
<proteinExistence type="predicted"/>
<organism evidence="2 3">
    <name type="scientific">Lacipirellula parvula</name>
    <dbReference type="NCBI Taxonomy" id="2650471"/>
    <lineage>
        <taxon>Bacteria</taxon>
        <taxon>Pseudomonadati</taxon>
        <taxon>Planctomycetota</taxon>
        <taxon>Planctomycetia</taxon>
        <taxon>Pirellulales</taxon>
        <taxon>Lacipirellulaceae</taxon>
        <taxon>Lacipirellula</taxon>
    </lineage>
</organism>
<reference evidence="3" key="1">
    <citation type="submission" date="2019-10" db="EMBL/GenBank/DDBJ databases">
        <title>Lacipirellula parvula gen. nov., sp. nov., representing a lineage of planctomycetes widespread in freshwater anoxic habitats, and description of the family Lacipirellulaceae.</title>
        <authorList>
            <person name="Dedysh S.N."/>
            <person name="Kulichevskaya I.S."/>
            <person name="Beletsky A.V."/>
            <person name="Rakitin A.L."/>
            <person name="Mardanov A.V."/>
            <person name="Ivanova A.A."/>
            <person name="Saltykova V.X."/>
            <person name="Rijpstra W.I.C."/>
            <person name="Sinninghe Damste J.S."/>
            <person name="Ravin N.V."/>
        </authorList>
    </citation>
    <scope>NUCLEOTIDE SEQUENCE [LARGE SCALE GENOMIC DNA]</scope>
    <source>
        <strain evidence="3">PX69</strain>
    </source>
</reference>
<evidence type="ECO:0000256" key="1">
    <source>
        <dbReference type="SAM" id="MobiDB-lite"/>
    </source>
</evidence>
<dbReference type="KEGG" id="lpav:PLANPX_4219"/>
<dbReference type="AlphaFoldDB" id="A0A5K7XEY0"/>
<gene>
    <name evidence="2" type="ORF">PLANPX_4219</name>
</gene>
<protein>
    <submittedName>
        <fullName evidence="2">Uncharacterized protein</fullName>
    </submittedName>
</protein>
<feature type="region of interest" description="Disordered" evidence="1">
    <location>
        <begin position="44"/>
        <end position="67"/>
    </location>
</feature>
<evidence type="ECO:0000313" key="3">
    <source>
        <dbReference type="Proteomes" id="UP000326837"/>
    </source>
</evidence>
<sequence length="193" mass="21693">MRRVFRPTRISSRTHRQSTSTTAASGNLLLDRKFNVTPRRLFGQQDWRAPAGQPPAVGKNEHPGSRHRDAKYIGQLRLGRLQLAGGSCVRLFRPTKIMYGAATSSPISGAMLARTEFDALLEAKILIERRRFTPAGQRAHSAVELTDQPQVSDWRTTLEKLVNRWPRSRQTTSVHVEQGDGRVDLLSSRTLLV</sequence>